<evidence type="ECO:0000313" key="2">
    <source>
        <dbReference type="EMBL" id="KYL05221.1"/>
    </source>
</evidence>
<proteinExistence type="predicted"/>
<evidence type="ECO:0000259" key="1">
    <source>
        <dbReference type="Pfam" id="PF23768"/>
    </source>
</evidence>
<organism evidence="2 3">
    <name type="scientific">Fusobacterium necrophorum subsp. funduliforme</name>
    <dbReference type="NCBI Taxonomy" id="143387"/>
    <lineage>
        <taxon>Bacteria</taxon>
        <taxon>Fusobacteriati</taxon>
        <taxon>Fusobacteriota</taxon>
        <taxon>Fusobacteriia</taxon>
        <taxon>Fusobacteriales</taxon>
        <taxon>Fusobacteriaceae</taxon>
        <taxon>Fusobacterium</taxon>
    </lineage>
</organism>
<name>A0A162J6G7_9FUSO</name>
<evidence type="ECO:0000313" key="3">
    <source>
        <dbReference type="Proteomes" id="UP000075816"/>
    </source>
</evidence>
<sequence length="71" mass="8338">MSKYKVKFFVSPNYVVGATTEETIDLVEDYGFSEKEAKEILEGENKLQEIFNEWVWEKIDAGWKKLEGEDE</sequence>
<comment type="caution">
    <text evidence="2">The sequence shown here is derived from an EMBL/GenBank/DDBJ whole genome shotgun (WGS) entry which is preliminary data.</text>
</comment>
<dbReference type="Pfam" id="PF23768">
    <property type="entry name" value="DUF7167"/>
    <property type="match status" value="1"/>
</dbReference>
<accession>A0A162J6G7</accession>
<feature type="domain" description="DUF7167" evidence="1">
    <location>
        <begin position="5"/>
        <end position="67"/>
    </location>
</feature>
<dbReference type="InterPro" id="IPR055591">
    <property type="entry name" value="DUF7167"/>
</dbReference>
<gene>
    <name evidence="2" type="ORF">A2J07_00365</name>
</gene>
<dbReference type="Proteomes" id="UP000075816">
    <property type="component" value="Unassembled WGS sequence"/>
</dbReference>
<protein>
    <recommendedName>
        <fullName evidence="1">DUF7167 domain-containing protein</fullName>
    </recommendedName>
</protein>
<dbReference type="RefSeq" id="WP_005954320.1">
    <property type="nucleotide sequence ID" value="NZ_CP028107.1"/>
</dbReference>
<reference evidence="2 3" key="1">
    <citation type="submission" date="2016-03" db="EMBL/GenBank/DDBJ databases">
        <title>Comparative genomics of human isolates of Fusobacterium necrophorum.</title>
        <authorList>
            <person name="Jensen A."/>
            <person name="Bank S."/>
            <person name="Andersen P.S."/>
            <person name="Kristensen L.H."/>
            <person name="Prag J."/>
        </authorList>
    </citation>
    <scope>NUCLEOTIDE SEQUENCE [LARGE SCALE GENOMIC DNA]</scope>
    <source>
        <strain evidence="2 3">LS_1264</strain>
    </source>
</reference>
<dbReference type="AlphaFoldDB" id="A0A162J6G7"/>
<dbReference type="EMBL" id="LVEA01000001">
    <property type="protein sequence ID" value="KYL05221.1"/>
    <property type="molecule type" value="Genomic_DNA"/>
</dbReference>